<name>A0ABP0W5T7_9BRYO</name>
<reference evidence="2" key="1">
    <citation type="submission" date="2024-02" db="EMBL/GenBank/DDBJ databases">
        <authorList>
            <consortium name="ELIXIR-Norway"/>
            <consortium name="Elixir Norway"/>
        </authorList>
    </citation>
    <scope>NUCLEOTIDE SEQUENCE</scope>
</reference>
<dbReference type="CDD" id="cd07987">
    <property type="entry name" value="LPLAT_MGAT-like"/>
    <property type="match status" value="1"/>
</dbReference>
<protein>
    <recommendedName>
        <fullName evidence="1">Phospholipid/glycerol acyltransferase domain-containing protein</fullName>
    </recommendedName>
</protein>
<evidence type="ECO:0000259" key="1">
    <source>
        <dbReference type="SMART" id="SM00563"/>
    </source>
</evidence>
<dbReference type="Pfam" id="PF00561">
    <property type="entry name" value="Abhydrolase_1"/>
    <property type="match status" value="1"/>
</dbReference>
<feature type="domain" description="Phospholipid/glycerol acyltransferase" evidence="1">
    <location>
        <begin position="498"/>
        <end position="622"/>
    </location>
</feature>
<proteinExistence type="predicted"/>
<dbReference type="SMART" id="SM00563">
    <property type="entry name" value="PlsC"/>
    <property type="match status" value="1"/>
</dbReference>
<evidence type="ECO:0000313" key="2">
    <source>
        <dbReference type="EMBL" id="CAK9261812.1"/>
    </source>
</evidence>
<dbReference type="PANTHER" id="PTHR22753">
    <property type="entry name" value="TRANSMEMBRANE PROTEIN 68"/>
    <property type="match status" value="1"/>
</dbReference>
<dbReference type="Gene3D" id="3.40.50.1820">
    <property type="entry name" value="alpha/beta hydrolase"/>
    <property type="match status" value="1"/>
</dbReference>
<gene>
    <name evidence="2" type="ORF">CSSPJE1EN1_LOCUS7290</name>
</gene>
<dbReference type="Proteomes" id="UP001497444">
    <property type="component" value="Chromosome 14"/>
</dbReference>
<dbReference type="EMBL" id="OZ020109">
    <property type="protein sequence ID" value="CAK9261812.1"/>
    <property type="molecule type" value="Genomic_DNA"/>
</dbReference>
<evidence type="ECO:0000313" key="3">
    <source>
        <dbReference type="Proteomes" id="UP001497444"/>
    </source>
</evidence>
<accession>A0ABP0W5T7</accession>
<dbReference type="SUPFAM" id="SSF53474">
    <property type="entry name" value="alpha/beta-Hydrolases"/>
    <property type="match status" value="1"/>
</dbReference>
<dbReference type="InterPro" id="IPR002123">
    <property type="entry name" value="Plipid/glycerol_acylTrfase"/>
</dbReference>
<dbReference type="InterPro" id="IPR029058">
    <property type="entry name" value="AB_hydrolase_fold"/>
</dbReference>
<organism evidence="2 3">
    <name type="scientific">Sphagnum jensenii</name>
    <dbReference type="NCBI Taxonomy" id="128206"/>
    <lineage>
        <taxon>Eukaryota</taxon>
        <taxon>Viridiplantae</taxon>
        <taxon>Streptophyta</taxon>
        <taxon>Embryophyta</taxon>
        <taxon>Bryophyta</taxon>
        <taxon>Sphagnophytina</taxon>
        <taxon>Sphagnopsida</taxon>
        <taxon>Sphagnales</taxon>
        <taxon>Sphagnaceae</taxon>
        <taxon>Sphagnum</taxon>
    </lineage>
</organism>
<sequence length="754" mass="84040">MGVNVAACHQARLVPVALEAHGLLQKVDIHEAGCWRIPSVGQRRSWRRSIQLLPAVHAVNSGRRGGGGDLDLREAENLEGVTVLGGSGDQLNKKHLLQAEGVTASSGDENRKLENAAISTPEVSHEQKLTVRNYIEEVTYFLQCGDGGGAPRWFSPLLPAPPTNAPILLFLPGMDGTGLGLLLHHESLARLFELWCLHIPVHDRTPFTGLVKLVEDTVIEETKRRPQSPIYLVGDSLGAVLALAVAARNPELDLVLILSNPATSFDRSQLQLLFPFLQNTLPSTLTTVAPLLLSFTLGTVFATTTPLSHTHPPMKLLVKKQLINQLVEENLELGFDQSSSSTLWKLLEILPPEMLGWKLSMLHTAALYTNSRIHAVRAEVLLLASGSDLVLPSIDEAERLKKIIPGCRVRFFRENGHLLFLEGDFNLATLIRSTGSYRRKHKYDPVNDFVMFTRDEFQTLIYNHQVFMRQVTSPVFFSTAEDGGVIQGLSNIPTDRPVILVGYHMFLGLELGILVADFWKETGILLRGLAHPITVGKMYEDFMPDRAMGDPARLGGAVLVSGKAMFQLLKSGASVLLFPGGQREAGHRKGETYKLFWPEKAEFVRMAARYGVTIIPFASVGEDDLLDILVDANEIRSIPFLKNLLVLKDVPPLRTNFTGEVADQPLVAPIMAPKLPGRFYFKFMKPIRTHDRREELQQKDEADRLYHHVKREVENGLAYLQEKRKEDPYREFVPRVLYESISGMKNKAPTFTPE</sequence>
<dbReference type="SUPFAM" id="SSF69593">
    <property type="entry name" value="Glycerol-3-phosphate (1)-acyltransferase"/>
    <property type="match status" value="1"/>
</dbReference>
<dbReference type="InterPro" id="IPR000073">
    <property type="entry name" value="AB_hydrolase_1"/>
</dbReference>
<keyword evidence="3" id="KW-1185">Reference proteome</keyword>
<dbReference type="PANTHER" id="PTHR22753:SF14">
    <property type="entry name" value="MONOACYLGLYCEROL_DIACYLGLYCEROL O-ACYLTRANSFERASE"/>
    <property type="match status" value="1"/>
</dbReference>